<accession>A0ACB8EC49</accession>
<organism evidence="1 2">
    <name type="scientific">Sphaerodactylus townsendi</name>
    <dbReference type="NCBI Taxonomy" id="933632"/>
    <lineage>
        <taxon>Eukaryota</taxon>
        <taxon>Metazoa</taxon>
        <taxon>Chordata</taxon>
        <taxon>Craniata</taxon>
        <taxon>Vertebrata</taxon>
        <taxon>Euteleostomi</taxon>
        <taxon>Lepidosauria</taxon>
        <taxon>Squamata</taxon>
        <taxon>Bifurcata</taxon>
        <taxon>Gekkota</taxon>
        <taxon>Sphaerodactylidae</taxon>
        <taxon>Sphaerodactylus</taxon>
    </lineage>
</organism>
<proteinExistence type="predicted"/>
<comment type="caution">
    <text evidence="1">The sequence shown here is derived from an EMBL/GenBank/DDBJ whole genome shotgun (WGS) entry which is preliminary data.</text>
</comment>
<dbReference type="Proteomes" id="UP000827872">
    <property type="component" value="Linkage Group LG14"/>
</dbReference>
<gene>
    <name evidence="1" type="ORF">K3G42_016585</name>
</gene>
<sequence length="214" mass="22676">MGTCCYKAEATCFLSAPLDSGVAVHQKDTSTVPTDSLLELDDIQGWVKSPLTRGPVAPDKPADTTKSTEAEMWHLFHAQKRAGEEECMEYQRAMNFMHQEMEMMRVMVGQTRAELLRVQDEARLAQLQQAPPVQPPANETQGRGGVPGRAAGGKPAGVPAGVPGQAADGQLAGQPAGVPEQAVDGQRSAGAGQPGPPLIPSSPYSSLKVHKDLK</sequence>
<protein>
    <submittedName>
        <fullName evidence="1">Uncharacterized protein</fullName>
    </submittedName>
</protein>
<reference evidence="1" key="1">
    <citation type="submission" date="2021-08" db="EMBL/GenBank/DDBJ databases">
        <title>The first chromosome-level gecko genome reveals the dynamic sex chromosomes of Neotropical dwarf geckos (Sphaerodactylidae: Sphaerodactylus).</title>
        <authorList>
            <person name="Pinto B.J."/>
            <person name="Keating S.E."/>
            <person name="Gamble T."/>
        </authorList>
    </citation>
    <scope>NUCLEOTIDE SEQUENCE</scope>
    <source>
        <strain evidence="1">TG3544</strain>
    </source>
</reference>
<evidence type="ECO:0000313" key="1">
    <source>
        <dbReference type="EMBL" id="KAH7989954.1"/>
    </source>
</evidence>
<evidence type="ECO:0000313" key="2">
    <source>
        <dbReference type="Proteomes" id="UP000827872"/>
    </source>
</evidence>
<keyword evidence="2" id="KW-1185">Reference proteome</keyword>
<name>A0ACB8EC49_9SAUR</name>
<dbReference type="EMBL" id="CM037627">
    <property type="protein sequence ID" value="KAH7989954.1"/>
    <property type="molecule type" value="Genomic_DNA"/>
</dbReference>